<evidence type="ECO:0000259" key="8">
    <source>
        <dbReference type="PROSITE" id="PS51755"/>
    </source>
</evidence>
<dbReference type="Pfam" id="PF00486">
    <property type="entry name" value="Trans_reg_C"/>
    <property type="match status" value="1"/>
</dbReference>
<evidence type="ECO:0000313" key="9">
    <source>
        <dbReference type="EMBL" id="GGY05429.1"/>
    </source>
</evidence>
<dbReference type="PANTHER" id="PTHR35807:SF1">
    <property type="entry name" value="TRANSCRIPTIONAL REGULATOR REDD"/>
    <property type="match status" value="1"/>
</dbReference>
<accession>A0ABQ2Z5T7</accession>
<evidence type="ECO:0000256" key="6">
    <source>
        <dbReference type="PROSITE-ProRule" id="PRU01091"/>
    </source>
</evidence>
<evidence type="ECO:0000256" key="4">
    <source>
        <dbReference type="ARBA" id="ARBA00023125"/>
    </source>
</evidence>
<dbReference type="SMART" id="SM00862">
    <property type="entry name" value="Trans_reg_C"/>
    <property type="match status" value="1"/>
</dbReference>
<dbReference type="SUPFAM" id="SSF46894">
    <property type="entry name" value="C-terminal effector domain of the bipartite response regulators"/>
    <property type="match status" value="1"/>
</dbReference>
<feature type="DNA-binding region" description="OmpR/PhoB-type" evidence="6">
    <location>
        <begin position="1"/>
        <end position="89"/>
    </location>
</feature>
<name>A0ABQ2Z5T7_9ACTN</name>
<dbReference type="InterPro" id="IPR011990">
    <property type="entry name" value="TPR-like_helical_dom_sf"/>
</dbReference>
<dbReference type="SUPFAM" id="SSF52540">
    <property type="entry name" value="P-loop containing nucleoside triphosphate hydrolases"/>
    <property type="match status" value="1"/>
</dbReference>
<dbReference type="Pfam" id="PF03704">
    <property type="entry name" value="BTAD"/>
    <property type="match status" value="1"/>
</dbReference>
<keyword evidence="4 6" id="KW-0238">DNA-binding</keyword>
<evidence type="ECO:0000256" key="1">
    <source>
        <dbReference type="ARBA" id="ARBA00005820"/>
    </source>
</evidence>
<proteinExistence type="inferred from homology"/>
<gene>
    <name evidence="9" type="ORF">GCM10010324_60220</name>
</gene>
<dbReference type="PROSITE" id="PS51755">
    <property type="entry name" value="OMPR_PHOB"/>
    <property type="match status" value="1"/>
</dbReference>
<dbReference type="PANTHER" id="PTHR35807">
    <property type="entry name" value="TRANSCRIPTIONAL REGULATOR REDD-RELATED"/>
    <property type="match status" value="1"/>
</dbReference>
<keyword evidence="5" id="KW-0804">Transcription</keyword>
<dbReference type="Gene3D" id="1.10.10.10">
    <property type="entry name" value="Winged helix-like DNA-binding domain superfamily/Winged helix DNA-binding domain"/>
    <property type="match status" value="1"/>
</dbReference>
<comment type="caution">
    <text evidence="9">The sequence shown here is derived from an EMBL/GenBank/DDBJ whole genome shotgun (WGS) entry which is preliminary data.</text>
</comment>
<dbReference type="Gene3D" id="3.40.50.300">
    <property type="entry name" value="P-loop containing nucleotide triphosphate hydrolases"/>
    <property type="match status" value="1"/>
</dbReference>
<dbReference type="SMART" id="SM01043">
    <property type="entry name" value="BTAD"/>
    <property type="match status" value="1"/>
</dbReference>
<dbReference type="Gene3D" id="1.25.40.10">
    <property type="entry name" value="Tetratricopeptide repeat domain"/>
    <property type="match status" value="2"/>
</dbReference>
<keyword evidence="3" id="KW-0805">Transcription regulation</keyword>
<dbReference type="InterPro" id="IPR027417">
    <property type="entry name" value="P-loop_NTPase"/>
</dbReference>
<comment type="similarity">
    <text evidence="1">Belongs to the AfsR/DnrI/RedD regulatory family.</text>
</comment>
<protein>
    <submittedName>
        <fullName evidence="9">SARP family transcriptional regulator</fullName>
    </submittedName>
</protein>
<keyword evidence="2" id="KW-0902">Two-component regulatory system</keyword>
<dbReference type="InterPro" id="IPR051677">
    <property type="entry name" value="AfsR-DnrI-RedD_regulator"/>
</dbReference>
<feature type="domain" description="OmpR/PhoB-type" evidence="8">
    <location>
        <begin position="1"/>
        <end position="89"/>
    </location>
</feature>
<evidence type="ECO:0000313" key="10">
    <source>
        <dbReference type="Proteomes" id="UP000659223"/>
    </source>
</evidence>
<dbReference type="InterPro" id="IPR036388">
    <property type="entry name" value="WH-like_DNA-bd_sf"/>
</dbReference>
<evidence type="ECO:0000256" key="2">
    <source>
        <dbReference type="ARBA" id="ARBA00023012"/>
    </source>
</evidence>
<dbReference type="CDD" id="cd15831">
    <property type="entry name" value="BTAD"/>
    <property type="match status" value="1"/>
</dbReference>
<organism evidence="9 10">
    <name type="scientific">Streptomyces hiroshimensis</name>
    <dbReference type="NCBI Taxonomy" id="66424"/>
    <lineage>
        <taxon>Bacteria</taxon>
        <taxon>Bacillati</taxon>
        <taxon>Actinomycetota</taxon>
        <taxon>Actinomycetes</taxon>
        <taxon>Kitasatosporales</taxon>
        <taxon>Streptomycetaceae</taxon>
        <taxon>Streptomyces</taxon>
    </lineage>
</organism>
<dbReference type="RefSeq" id="WP_190024922.1">
    <property type="nucleotide sequence ID" value="NZ_BMUT01000017.1"/>
</dbReference>
<dbReference type="InterPro" id="IPR001867">
    <property type="entry name" value="OmpR/PhoB-type_DNA-bd"/>
</dbReference>
<reference evidence="10" key="1">
    <citation type="journal article" date="2019" name="Int. J. Syst. Evol. Microbiol.">
        <title>The Global Catalogue of Microorganisms (GCM) 10K type strain sequencing project: providing services to taxonomists for standard genome sequencing and annotation.</title>
        <authorList>
            <consortium name="The Broad Institute Genomics Platform"/>
            <consortium name="The Broad Institute Genome Sequencing Center for Infectious Disease"/>
            <person name="Wu L."/>
            <person name="Ma J."/>
        </authorList>
    </citation>
    <scope>NUCLEOTIDE SEQUENCE [LARGE SCALE GENOMIC DNA]</scope>
    <source>
        <strain evidence="10">JCM 4586</strain>
    </source>
</reference>
<sequence>MRFRVLGPVRMSPRTPSATKPRAVLATLLVQFNSVVSTHTLIDELWSSDPPRTAATTLQVYVSQLRKALLAHSAEQPLVTSPPGYLIRVAPHELDLVAFEELRAQGREAFARDRYEEASPLLASALELWTGPALSGVPHGPVLESSAIRLDELRTEVLEQRIAADLKLGRHQELIGELLALAHEHPLRETLHCQLMVALYRSGRQSDALQAFQRARRALVEELGVEPGAELTRLQQRVLASDPSLVWRGGASARRAAAASSRPAGPVVWLPPQVADFTGREEELESGERLLLGRAGVASRVLAVSGRPGTGKTALAVRLAHRTAEFFPEGRVLLALRDAGGPAVAPAAAMATLLRRLGPPEEAGGGGAVAVPASEGELSDLLQLRTRGRKLLVVLDDAVSEAQVRPLLGALPDSTVLVTSRQALGALEGVRHLVLAELGQEEAEALLVAAGGPRMAGAPAAVREIAALCGRLPLALRVAAASVAARPHWTAEAFAQRLRDERTRLATLSLGDLNVRGSLLTAYQEVGPGLQRAFRLLSLAPLPDFPLWAAAALLAVDEPAAERDAEALVRAHLLEARRYPDRPAAVRYGHHSLLRTLARELLDQDAPEAVPGATWRLGQELLARARHADALLTPGRDLLARGTEAPAGAGGAVAPLAWFQDEAGAVAETVRRAHALGLWEPAYALASAVGGYFETCALWDDWQSSHDLAVDAARRAAAPHAEAVLVRSLGDLAWQRRQPGRAVDCYRLARMLFEQCGDRTGAARCLSGEADAMLGQGLAAPAERAYAQALTTAIEEGDARGETEALRGLALVSLHRGERAQAAEVLAQSAAAARRLGDRRLRSHVLRLASRAAAPDDQSATVESRPGVWLLNAPPPG</sequence>
<evidence type="ECO:0000256" key="3">
    <source>
        <dbReference type="ARBA" id="ARBA00023015"/>
    </source>
</evidence>
<dbReference type="SUPFAM" id="SSF48452">
    <property type="entry name" value="TPR-like"/>
    <property type="match status" value="2"/>
</dbReference>
<evidence type="ECO:0000256" key="5">
    <source>
        <dbReference type="ARBA" id="ARBA00023163"/>
    </source>
</evidence>
<dbReference type="InterPro" id="IPR005158">
    <property type="entry name" value="BTAD"/>
</dbReference>
<feature type="region of interest" description="Disordered" evidence="7">
    <location>
        <begin position="852"/>
        <end position="877"/>
    </location>
</feature>
<dbReference type="InterPro" id="IPR016032">
    <property type="entry name" value="Sig_transdc_resp-reg_C-effctor"/>
</dbReference>
<dbReference type="PRINTS" id="PR00364">
    <property type="entry name" value="DISEASERSIST"/>
</dbReference>
<keyword evidence="10" id="KW-1185">Reference proteome</keyword>
<dbReference type="EMBL" id="BMUT01000017">
    <property type="protein sequence ID" value="GGY05429.1"/>
    <property type="molecule type" value="Genomic_DNA"/>
</dbReference>
<evidence type="ECO:0000256" key="7">
    <source>
        <dbReference type="SAM" id="MobiDB-lite"/>
    </source>
</evidence>
<dbReference type="Proteomes" id="UP000659223">
    <property type="component" value="Unassembled WGS sequence"/>
</dbReference>